<proteinExistence type="inferred from homology"/>
<organism evidence="11 12">
    <name type="scientific">Dinothrombium tinctorium</name>
    <dbReference type="NCBI Taxonomy" id="1965070"/>
    <lineage>
        <taxon>Eukaryota</taxon>
        <taxon>Metazoa</taxon>
        <taxon>Ecdysozoa</taxon>
        <taxon>Arthropoda</taxon>
        <taxon>Chelicerata</taxon>
        <taxon>Arachnida</taxon>
        <taxon>Acari</taxon>
        <taxon>Acariformes</taxon>
        <taxon>Trombidiformes</taxon>
        <taxon>Prostigmata</taxon>
        <taxon>Anystina</taxon>
        <taxon>Parasitengona</taxon>
        <taxon>Trombidioidea</taxon>
        <taxon>Trombidiidae</taxon>
        <taxon>Dinothrombium</taxon>
    </lineage>
</organism>
<evidence type="ECO:0000259" key="8">
    <source>
        <dbReference type="Pfam" id="PF00298"/>
    </source>
</evidence>
<dbReference type="Proteomes" id="UP000285301">
    <property type="component" value="Unassembled WGS sequence"/>
</dbReference>
<evidence type="ECO:0000313" key="10">
    <source>
        <dbReference type="EMBL" id="RWS06066.1"/>
    </source>
</evidence>
<comment type="subunit">
    <text evidence="4">Component of the mitochondrial ribosome large subunit (39S) which comprises a 16S rRNA and about 50 distinct proteins.</text>
</comment>
<evidence type="ECO:0000256" key="1">
    <source>
        <dbReference type="ARBA" id="ARBA00010537"/>
    </source>
</evidence>
<evidence type="ECO:0000256" key="3">
    <source>
        <dbReference type="ARBA" id="ARBA00023274"/>
    </source>
</evidence>
<dbReference type="PANTHER" id="PTHR11661:SF1">
    <property type="entry name" value="LARGE RIBOSOMAL SUBUNIT PROTEIN UL11M"/>
    <property type="match status" value="1"/>
</dbReference>
<reference evidence="11 12" key="1">
    <citation type="journal article" date="2018" name="Gigascience">
        <title>Genomes of trombidid mites reveal novel predicted allergens and laterally-transferred genes associated with secondary metabolism.</title>
        <authorList>
            <person name="Dong X."/>
            <person name="Chaisiri K."/>
            <person name="Xia D."/>
            <person name="Armstrong S.D."/>
            <person name="Fang Y."/>
            <person name="Donnelly M.J."/>
            <person name="Kadowaki T."/>
            <person name="McGarry J.W."/>
            <person name="Darby A.C."/>
            <person name="Makepeace B.L."/>
        </authorList>
    </citation>
    <scope>NUCLEOTIDE SEQUENCE [LARGE SCALE GENOMIC DNA]</scope>
    <source>
        <strain evidence="11">UoL-WK</strain>
    </source>
</reference>
<dbReference type="SUPFAM" id="SSF54747">
    <property type="entry name" value="Ribosomal L11/L12e N-terminal domain"/>
    <property type="match status" value="1"/>
</dbReference>
<gene>
    <name evidence="11" type="ORF">B4U79_06291</name>
    <name evidence="10" type="ORF">B4U79_07034</name>
</gene>
<keyword evidence="3 7" id="KW-0687">Ribonucleoprotein</keyword>
<dbReference type="OrthoDB" id="1091498at2759"/>
<evidence type="ECO:0000256" key="2">
    <source>
        <dbReference type="ARBA" id="ARBA00022980"/>
    </source>
</evidence>
<dbReference type="Pfam" id="PF03946">
    <property type="entry name" value="Ribosomal_L11_N"/>
    <property type="match status" value="1"/>
</dbReference>
<reference evidence="11" key="2">
    <citation type="submission" date="2018-11" db="EMBL/GenBank/DDBJ databases">
        <title>Trombidioid mite genomics.</title>
        <authorList>
            <person name="Dong X."/>
        </authorList>
    </citation>
    <scope>NUCLEOTIDE SEQUENCE</scope>
    <source>
        <strain evidence="11">UoL-WK</strain>
    </source>
</reference>
<dbReference type="PANTHER" id="PTHR11661">
    <property type="entry name" value="60S RIBOSOMAL PROTEIN L12"/>
    <property type="match status" value="1"/>
</dbReference>
<protein>
    <recommendedName>
        <fullName evidence="5">Large ribosomal subunit protein uL11m</fullName>
    </recommendedName>
    <alternativeName>
        <fullName evidence="6">39S ribosomal protein L11, mitochondrial</fullName>
    </alternativeName>
</protein>
<accession>A0A3S3RXI6</accession>
<evidence type="ECO:0000256" key="5">
    <source>
        <dbReference type="ARBA" id="ARBA00040104"/>
    </source>
</evidence>
<dbReference type="InterPro" id="IPR036796">
    <property type="entry name" value="Ribosomal_uL11_N_sf"/>
</dbReference>
<dbReference type="GO" id="GO:0006412">
    <property type="term" value="P:translation"/>
    <property type="evidence" value="ECO:0007669"/>
    <property type="project" value="InterPro"/>
</dbReference>
<evidence type="ECO:0000313" key="12">
    <source>
        <dbReference type="Proteomes" id="UP000285301"/>
    </source>
</evidence>
<dbReference type="Gene3D" id="3.30.1550.10">
    <property type="entry name" value="Ribosomal protein L11/L12, N-terminal domain"/>
    <property type="match status" value="1"/>
</dbReference>
<dbReference type="AlphaFoldDB" id="A0A3S3RXI6"/>
<dbReference type="HAMAP" id="MF_00736">
    <property type="entry name" value="Ribosomal_uL11"/>
    <property type="match status" value="1"/>
</dbReference>
<dbReference type="FunFam" id="1.10.10.250:FF:000003">
    <property type="entry name" value="Mitochondrial ribosomal protein L11"/>
    <property type="match status" value="1"/>
</dbReference>
<dbReference type="GO" id="GO:0005762">
    <property type="term" value="C:mitochondrial large ribosomal subunit"/>
    <property type="evidence" value="ECO:0007669"/>
    <property type="project" value="TreeGrafter"/>
</dbReference>
<evidence type="ECO:0000256" key="7">
    <source>
        <dbReference type="RuleBase" id="RU003978"/>
    </source>
</evidence>
<evidence type="ECO:0000256" key="4">
    <source>
        <dbReference type="ARBA" id="ARBA00038782"/>
    </source>
</evidence>
<dbReference type="InterPro" id="IPR006519">
    <property type="entry name" value="Ribosomal_uL11_bac-typ"/>
</dbReference>
<dbReference type="EMBL" id="NCKU01004356">
    <property type="protein sequence ID" value="RWS06066.1"/>
    <property type="molecule type" value="Genomic_DNA"/>
</dbReference>
<dbReference type="Gene3D" id="1.10.10.250">
    <property type="entry name" value="Ribosomal protein L11, C-terminal domain"/>
    <property type="match status" value="1"/>
</dbReference>
<comment type="caution">
    <text evidence="11">The sequence shown here is derived from an EMBL/GenBank/DDBJ whole genome shotgun (WGS) entry which is preliminary data.</text>
</comment>
<comment type="similarity">
    <text evidence="1 7">Belongs to the universal ribosomal protein uL11 family.</text>
</comment>
<evidence type="ECO:0000256" key="6">
    <source>
        <dbReference type="ARBA" id="ARBA00041455"/>
    </source>
</evidence>
<dbReference type="Pfam" id="PF00298">
    <property type="entry name" value="Ribosomal_L11"/>
    <property type="match status" value="1"/>
</dbReference>
<name>A0A3S3RXI6_9ACAR</name>
<dbReference type="NCBIfam" id="TIGR01632">
    <property type="entry name" value="L11_bact"/>
    <property type="match status" value="1"/>
</dbReference>
<sequence length="193" mass="21796">MSRRLKGAKKAAEKVIHSTPIYIYIQAGMANPGPPIGPQLGQRAINIAVFCKDFNDRTKHLKPGIPIPCLISVNPDRSYNLKMSTPPISYFLRQAAGVERGAMNASKEVSGKITVKHVYEIAKIKSQDEMYDCIPLQTICKEIIHRARTMGIQVVHRLDANEYAQFLEERKQIVEKQLKEIEEIKQAKLLRTA</sequence>
<keyword evidence="12" id="KW-1185">Reference proteome</keyword>
<dbReference type="InterPro" id="IPR000911">
    <property type="entry name" value="Ribosomal_uL11"/>
</dbReference>
<feature type="domain" description="Large ribosomal subunit protein uL11 N-terminal" evidence="9">
    <location>
        <begin position="21"/>
        <end position="79"/>
    </location>
</feature>
<dbReference type="GO" id="GO:0003735">
    <property type="term" value="F:structural constituent of ribosome"/>
    <property type="evidence" value="ECO:0007669"/>
    <property type="project" value="InterPro"/>
</dbReference>
<dbReference type="STRING" id="1965070.A0A3S3RXI6"/>
<dbReference type="CDD" id="cd00349">
    <property type="entry name" value="Ribosomal_L11"/>
    <property type="match status" value="1"/>
</dbReference>
<dbReference type="InterPro" id="IPR020784">
    <property type="entry name" value="Ribosomal_uL11_N"/>
</dbReference>
<dbReference type="GO" id="GO:0070180">
    <property type="term" value="F:large ribosomal subunit rRNA binding"/>
    <property type="evidence" value="ECO:0007669"/>
    <property type="project" value="TreeGrafter"/>
</dbReference>
<dbReference type="EMBL" id="NCKU01004267">
    <property type="protein sequence ID" value="RWS06217.1"/>
    <property type="molecule type" value="Genomic_DNA"/>
</dbReference>
<keyword evidence="2 7" id="KW-0689">Ribosomal protein</keyword>
<dbReference type="SUPFAM" id="SSF46906">
    <property type="entry name" value="Ribosomal protein L11, C-terminal domain"/>
    <property type="match status" value="1"/>
</dbReference>
<dbReference type="SMART" id="SM00649">
    <property type="entry name" value="RL11"/>
    <property type="match status" value="1"/>
</dbReference>
<dbReference type="InterPro" id="IPR020783">
    <property type="entry name" value="Ribosomal_uL11_C"/>
</dbReference>
<feature type="domain" description="Large ribosomal subunit protein uL11 C-terminal" evidence="8">
    <location>
        <begin position="85"/>
        <end position="154"/>
    </location>
</feature>
<evidence type="ECO:0000259" key="9">
    <source>
        <dbReference type="Pfam" id="PF03946"/>
    </source>
</evidence>
<dbReference type="InterPro" id="IPR036769">
    <property type="entry name" value="Ribosomal_uL11_C_sf"/>
</dbReference>
<evidence type="ECO:0000313" key="11">
    <source>
        <dbReference type="EMBL" id="RWS06217.1"/>
    </source>
</evidence>